<organism evidence="5 6">
    <name type="scientific">Photobacterium lipolyticum</name>
    <dbReference type="NCBI Taxonomy" id="266810"/>
    <lineage>
        <taxon>Bacteria</taxon>
        <taxon>Pseudomonadati</taxon>
        <taxon>Pseudomonadota</taxon>
        <taxon>Gammaproteobacteria</taxon>
        <taxon>Vibrionales</taxon>
        <taxon>Vibrionaceae</taxon>
        <taxon>Photobacterium</taxon>
    </lineage>
</organism>
<dbReference type="PRINTS" id="PR00722">
    <property type="entry name" value="CHYMOTRYPSIN"/>
</dbReference>
<dbReference type="PROSITE" id="PS00135">
    <property type="entry name" value="TRYPSIN_SER"/>
    <property type="match status" value="1"/>
</dbReference>
<reference evidence="5 6" key="1">
    <citation type="submission" date="2018-03" db="EMBL/GenBank/DDBJ databases">
        <title>Whole genome sequencing of Histamine producing bacteria.</title>
        <authorList>
            <person name="Butler K."/>
        </authorList>
    </citation>
    <scope>NUCLEOTIDE SEQUENCE [LARGE SCALE GENOMIC DNA]</scope>
    <source>
        <strain evidence="5 6">DSM 16190</strain>
    </source>
</reference>
<dbReference type="EMBL" id="PYMC01000002">
    <property type="protein sequence ID" value="PSW06844.1"/>
    <property type="molecule type" value="Genomic_DNA"/>
</dbReference>
<dbReference type="CDD" id="cd00190">
    <property type="entry name" value="Tryp_SPc"/>
    <property type="match status" value="1"/>
</dbReference>
<dbReference type="Gene3D" id="2.40.10.10">
    <property type="entry name" value="Trypsin-like serine proteases"/>
    <property type="match status" value="2"/>
</dbReference>
<dbReference type="GO" id="GO:0006508">
    <property type="term" value="P:proteolysis"/>
    <property type="evidence" value="ECO:0007669"/>
    <property type="project" value="UniProtKB-KW"/>
</dbReference>
<evidence type="ECO:0000313" key="6">
    <source>
        <dbReference type="Proteomes" id="UP000240904"/>
    </source>
</evidence>
<evidence type="ECO:0000313" key="5">
    <source>
        <dbReference type="EMBL" id="PSW06844.1"/>
    </source>
</evidence>
<keyword evidence="6" id="KW-1185">Reference proteome</keyword>
<dbReference type="SMART" id="SM00020">
    <property type="entry name" value="Tryp_SPc"/>
    <property type="match status" value="1"/>
</dbReference>
<proteinExistence type="predicted"/>
<dbReference type="InterPro" id="IPR043504">
    <property type="entry name" value="Peptidase_S1_PA_chymotrypsin"/>
</dbReference>
<dbReference type="PROSITE" id="PS00134">
    <property type="entry name" value="TRYPSIN_HIS"/>
    <property type="match status" value="1"/>
</dbReference>
<dbReference type="InterPro" id="IPR033116">
    <property type="entry name" value="TRYPSIN_SER"/>
</dbReference>
<keyword evidence="1" id="KW-1015">Disulfide bond</keyword>
<dbReference type="InterPro" id="IPR009003">
    <property type="entry name" value="Peptidase_S1_PA"/>
</dbReference>
<dbReference type="PANTHER" id="PTHR24256">
    <property type="entry name" value="TRYPTASE-RELATED"/>
    <property type="match status" value="1"/>
</dbReference>
<evidence type="ECO:0000256" key="3">
    <source>
        <dbReference type="SAM" id="SignalP"/>
    </source>
</evidence>
<feature type="signal peptide" evidence="3">
    <location>
        <begin position="1"/>
        <end position="20"/>
    </location>
</feature>
<dbReference type="AlphaFoldDB" id="A0A2T3N3G1"/>
<dbReference type="InterPro" id="IPR018114">
    <property type="entry name" value="TRYPSIN_HIS"/>
</dbReference>
<dbReference type="Pfam" id="PF00089">
    <property type="entry name" value="Trypsin"/>
    <property type="match status" value="1"/>
</dbReference>
<dbReference type="SUPFAM" id="SSF50494">
    <property type="entry name" value="Trypsin-like serine proteases"/>
    <property type="match status" value="1"/>
</dbReference>
<evidence type="ECO:0000256" key="1">
    <source>
        <dbReference type="ARBA" id="ARBA00023157"/>
    </source>
</evidence>
<protein>
    <recommendedName>
        <fullName evidence="4">Peptidase S1 domain-containing protein</fullName>
    </recommendedName>
</protein>
<dbReference type="Proteomes" id="UP000240904">
    <property type="component" value="Unassembled WGS sequence"/>
</dbReference>
<comment type="caution">
    <text evidence="5">The sequence shown here is derived from an EMBL/GenBank/DDBJ whole genome shotgun (WGS) entry which is preliminary data.</text>
</comment>
<dbReference type="InterPro" id="IPR001314">
    <property type="entry name" value="Peptidase_S1A"/>
</dbReference>
<dbReference type="InterPro" id="IPR051487">
    <property type="entry name" value="Ser/Thr_Proteases_Immune/Dev"/>
</dbReference>
<dbReference type="OrthoDB" id="9813836at2"/>
<keyword evidence="2" id="KW-0645">Protease</keyword>
<dbReference type="PROSITE" id="PS50240">
    <property type="entry name" value="TRYPSIN_DOM"/>
    <property type="match status" value="1"/>
</dbReference>
<sequence length="374" mass="42117">MFRKYIHFIMILLLSRCALASPIMSKPKIINGIPTESQQLPWHVAVNYAHCGGTIIDTKWVLTAAHCIMSKDGTLRDADSIDISANLIDLNDKNITAHRVEQFYLHPEYDNDTLVNDIALIKLATAEYDDHYKFDANTSLKLLSKEEQIIMDKQFENEWVEHQVRNSNLLASGWGDILPLKEQDGYDPHLRHTLLSGVPSDQCSSIRNEFFETSYRGNFLKNAICATSPDPKLATDTCRGDSGGPLVWQNPNHKKDKDKGLRLVGITSYGYYCGANEIPNVYAKVSIYRDWIEKTMNKSLDSIPVSTFNYDPFEADYSGAPTVEAINVPLKPLTTPPKRSGGSTSMGYLLFLCGLLLFKCTGMNFTQAERQYKL</sequence>
<dbReference type="InterPro" id="IPR001254">
    <property type="entry name" value="Trypsin_dom"/>
</dbReference>
<keyword evidence="3" id="KW-0732">Signal</keyword>
<evidence type="ECO:0000259" key="4">
    <source>
        <dbReference type="PROSITE" id="PS50240"/>
    </source>
</evidence>
<evidence type="ECO:0000256" key="2">
    <source>
        <dbReference type="RuleBase" id="RU363034"/>
    </source>
</evidence>
<dbReference type="FunFam" id="2.40.10.10:FF:000068">
    <property type="entry name" value="transmembrane protease serine 2"/>
    <property type="match status" value="1"/>
</dbReference>
<name>A0A2T3N3G1_9GAMM</name>
<keyword evidence="2" id="KW-0720">Serine protease</keyword>
<gene>
    <name evidence="5" type="ORF">C9I89_04835</name>
</gene>
<dbReference type="GO" id="GO:0004252">
    <property type="term" value="F:serine-type endopeptidase activity"/>
    <property type="evidence" value="ECO:0007669"/>
    <property type="project" value="InterPro"/>
</dbReference>
<feature type="chain" id="PRO_5015536035" description="Peptidase S1 domain-containing protein" evidence="3">
    <location>
        <begin position="21"/>
        <end position="374"/>
    </location>
</feature>
<accession>A0A2T3N3G1</accession>
<feature type="domain" description="Peptidase S1" evidence="4">
    <location>
        <begin position="29"/>
        <end position="297"/>
    </location>
</feature>
<keyword evidence="2" id="KW-0378">Hydrolase</keyword>